<evidence type="ECO:0000256" key="1">
    <source>
        <dbReference type="SAM" id="MobiDB-lite"/>
    </source>
</evidence>
<accession>A0A426Y7G7</accession>
<dbReference type="EMBL" id="AMZH03014432">
    <property type="protein sequence ID" value="RRT47646.1"/>
    <property type="molecule type" value="Genomic_DNA"/>
</dbReference>
<organism evidence="2 3">
    <name type="scientific">Ensete ventricosum</name>
    <name type="common">Abyssinian banana</name>
    <name type="synonym">Musa ensete</name>
    <dbReference type="NCBI Taxonomy" id="4639"/>
    <lineage>
        <taxon>Eukaryota</taxon>
        <taxon>Viridiplantae</taxon>
        <taxon>Streptophyta</taxon>
        <taxon>Embryophyta</taxon>
        <taxon>Tracheophyta</taxon>
        <taxon>Spermatophyta</taxon>
        <taxon>Magnoliopsida</taxon>
        <taxon>Liliopsida</taxon>
        <taxon>Zingiberales</taxon>
        <taxon>Musaceae</taxon>
        <taxon>Ensete</taxon>
    </lineage>
</organism>
<gene>
    <name evidence="2" type="ORF">B296_00040818</name>
</gene>
<evidence type="ECO:0000313" key="3">
    <source>
        <dbReference type="Proteomes" id="UP000287651"/>
    </source>
</evidence>
<reference evidence="2 3" key="1">
    <citation type="journal article" date="2014" name="Agronomy (Basel)">
        <title>A Draft Genome Sequence for Ensete ventricosum, the Drought-Tolerant Tree Against Hunger.</title>
        <authorList>
            <person name="Harrison J."/>
            <person name="Moore K.A."/>
            <person name="Paszkiewicz K."/>
            <person name="Jones T."/>
            <person name="Grant M."/>
            <person name="Ambacheew D."/>
            <person name="Muzemil S."/>
            <person name="Studholme D.J."/>
        </authorList>
    </citation>
    <scope>NUCLEOTIDE SEQUENCE [LARGE SCALE GENOMIC DNA]</scope>
</reference>
<feature type="region of interest" description="Disordered" evidence="1">
    <location>
        <begin position="1"/>
        <end position="24"/>
    </location>
</feature>
<feature type="non-terminal residue" evidence="2">
    <location>
        <position position="1"/>
    </location>
</feature>
<dbReference type="Proteomes" id="UP000287651">
    <property type="component" value="Unassembled WGS sequence"/>
</dbReference>
<sequence>HVGRRGVTSFLRGKRRRRPVSGETRRRLIPVRGEEASSCPARGRWRRLVPQGETPFSTVPPDSGQSAYRYPIGPVCTTHTGRYSLKWKMAVPPTIWYRLVAGLNAQLRLVRRGHLKVTFMPVLSWLETHANPSLRQHGICIDLAWFQATTLGYCQLGLVVYAVQGESETYAIDGGCRTLKVNQILR</sequence>
<name>A0A426Y7G7_ENSVE</name>
<dbReference type="PANTHER" id="PTHR31513:SF1">
    <property type="entry name" value="EPHRIN TYPE-B RECEPTOR"/>
    <property type="match status" value="1"/>
</dbReference>
<dbReference type="AlphaFoldDB" id="A0A426Y7G7"/>
<proteinExistence type="predicted"/>
<protein>
    <submittedName>
        <fullName evidence="2">Uncharacterized protein</fullName>
    </submittedName>
</protein>
<comment type="caution">
    <text evidence="2">The sequence shown here is derived from an EMBL/GenBank/DDBJ whole genome shotgun (WGS) entry which is preliminary data.</text>
</comment>
<dbReference type="PANTHER" id="PTHR31513">
    <property type="entry name" value="EPHRIN TYPE-B RECEPTOR"/>
    <property type="match status" value="1"/>
</dbReference>
<evidence type="ECO:0000313" key="2">
    <source>
        <dbReference type="EMBL" id="RRT47646.1"/>
    </source>
</evidence>